<evidence type="ECO:0008006" key="5">
    <source>
        <dbReference type="Google" id="ProtNLM"/>
    </source>
</evidence>
<proteinExistence type="predicted"/>
<dbReference type="AlphaFoldDB" id="A0A9W8X3B3"/>
<dbReference type="EMBL" id="JAPEUV010000018">
    <property type="protein sequence ID" value="KAJ4340057.1"/>
    <property type="molecule type" value="Genomic_DNA"/>
</dbReference>
<dbReference type="Proteomes" id="UP001140562">
    <property type="component" value="Unassembled WGS sequence"/>
</dbReference>
<dbReference type="OrthoDB" id="5215637at2759"/>
<evidence type="ECO:0000313" key="4">
    <source>
        <dbReference type="Proteomes" id="UP001140562"/>
    </source>
</evidence>
<accession>A0A9W8X3B3</accession>
<comment type="caution">
    <text evidence="3">The sequence shown here is derived from an EMBL/GenBank/DDBJ whole genome shotgun (WGS) entry which is preliminary data.</text>
</comment>
<feature type="region of interest" description="Disordered" evidence="1">
    <location>
        <begin position="190"/>
        <end position="238"/>
    </location>
</feature>
<keyword evidence="2" id="KW-1133">Transmembrane helix</keyword>
<keyword evidence="4" id="KW-1185">Reference proteome</keyword>
<keyword evidence="2" id="KW-0812">Transmembrane</keyword>
<reference evidence="3" key="1">
    <citation type="submission" date="2022-10" db="EMBL/GenBank/DDBJ databases">
        <title>Tapping the CABI collections for fungal endophytes: first genome assemblies for Collariella, Neodidymelliopsis, Ascochyta clinopodiicola, Didymella pomorum, Didymosphaeria variabile, Neocosmospora piperis and Neocucurbitaria cava.</title>
        <authorList>
            <person name="Hill R."/>
        </authorList>
    </citation>
    <scope>NUCLEOTIDE SEQUENCE</scope>
    <source>
        <strain evidence="3">IMI 360193</strain>
    </source>
</reference>
<sequence>MDYIDNNGVPVYSCNSTTADSYCCYDGCDCKANSGFEIFTFAQSPADVYTVTIIGESFTQTHTSSASSIAVTSSAPVSASTSNSASTAVPTAGSSAPVTSASSTSTAAPAAEPEKKSNTTALGVGLGVGIPVAALIGVGIFFLLRRRRNRYADSPASELAADEYTLNHTSPSTKYAHTAETEMTTAAPTAPVTHELSGERHGPAELPAESAPSTAGGARAVELESPLSSPDEGTRRAT</sequence>
<evidence type="ECO:0000256" key="1">
    <source>
        <dbReference type="SAM" id="MobiDB-lite"/>
    </source>
</evidence>
<name>A0A9W8X3B3_9PLEO</name>
<feature type="compositionally biased region" description="Low complexity" evidence="1">
    <location>
        <begin position="79"/>
        <end position="111"/>
    </location>
</feature>
<feature type="transmembrane region" description="Helical" evidence="2">
    <location>
        <begin position="121"/>
        <end position="144"/>
    </location>
</feature>
<organism evidence="3 4">
    <name type="scientific">Didymella glomerata</name>
    <dbReference type="NCBI Taxonomy" id="749621"/>
    <lineage>
        <taxon>Eukaryota</taxon>
        <taxon>Fungi</taxon>
        <taxon>Dikarya</taxon>
        <taxon>Ascomycota</taxon>
        <taxon>Pezizomycotina</taxon>
        <taxon>Dothideomycetes</taxon>
        <taxon>Pleosporomycetidae</taxon>
        <taxon>Pleosporales</taxon>
        <taxon>Pleosporineae</taxon>
        <taxon>Didymellaceae</taxon>
        <taxon>Didymella</taxon>
    </lineage>
</organism>
<keyword evidence="2" id="KW-0472">Membrane</keyword>
<evidence type="ECO:0000313" key="3">
    <source>
        <dbReference type="EMBL" id="KAJ4340057.1"/>
    </source>
</evidence>
<gene>
    <name evidence="3" type="ORF">N0V87_002677</name>
</gene>
<feature type="region of interest" description="Disordered" evidence="1">
    <location>
        <begin position="79"/>
        <end position="116"/>
    </location>
</feature>
<evidence type="ECO:0000256" key="2">
    <source>
        <dbReference type="SAM" id="Phobius"/>
    </source>
</evidence>
<protein>
    <recommendedName>
        <fullName evidence="5">Mid2 domain-containing protein</fullName>
    </recommendedName>
</protein>